<dbReference type="Gene3D" id="3.20.20.70">
    <property type="entry name" value="Aldolase class I"/>
    <property type="match status" value="1"/>
</dbReference>
<dbReference type="Pfam" id="PF00724">
    <property type="entry name" value="Oxidored_FMN"/>
    <property type="match status" value="1"/>
</dbReference>
<dbReference type="EMBL" id="CP098827">
    <property type="protein sequence ID" value="XBO70081.1"/>
    <property type="molecule type" value="Genomic_DNA"/>
</dbReference>
<name>A0AAU7KEW2_9GAMM</name>
<evidence type="ECO:0000259" key="3">
    <source>
        <dbReference type="Pfam" id="PF00724"/>
    </source>
</evidence>
<dbReference type="RefSeq" id="WP_348826960.1">
    <property type="nucleotide sequence ID" value="NZ_CP098827.1"/>
</dbReference>
<keyword evidence="1" id="KW-0285">Flavoprotein</keyword>
<dbReference type="PANTHER" id="PTHR43656">
    <property type="entry name" value="BINDING OXIDOREDUCTASE, PUTATIVE (AFU_ORTHOLOGUE AFUA_2G08260)-RELATED"/>
    <property type="match status" value="1"/>
</dbReference>
<feature type="domain" description="NADH:flavin oxidoreductase/NADH oxidase N-terminal" evidence="3">
    <location>
        <begin position="17"/>
        <end position="343"/>
    </location>
</feature>
<dbReference type="PANTHER" id="PTHR43656:SF2">
    <property type="entry name" value="BINDING OXIDOREDUCTASE, PUTATIVE (AFU_ORTHOLOGUE AFUA_2G08260)-RELATED"/>
    <property type="match status" value="1"/>
</dbReference>
<evidence type="ECO:0000256" key="2">
    <source>
        <dbReference type="ARBA" id="ARBA00023002"/>
    </source>
</evidence>
<dbReference type="SUPFAM" id="SSF51395">
    <property type="entry name" value="FMN-linked oxidoreductases"/>
    <property type="match status" value="1"/>
</dbReference>
<reference evidence="4" key="1">
    <citation type="submission" date="2022-06" db="EMBL/GenBank/DDBJ databases">
        <title>A novel DMS-producing enzyme.</title>
        <authorList>
            <person name="Zhang Y."/>
        </authorList>
    </citation>
    <scope>NUCLEOTIDE SEQUENCE</scope>
    <source>
        <strain evidence="4">RT37</strain>
    </source>
</reference>
<dbReference type="GO" id="GO:0010181">
    <property type="term" value="F:FMN binding"/>
    <property type="evidence" value="ECO:0007669"/>
    <property type="project" value="InterPro"/>
</dbReference>
<dbReference type="InterPro" id="IPR051799">
    <property type="entry name" value="NADH_flavin_oxidoreductase"/>
</dbReference>
<protein>
    <submittedName>
        <fullName evidence="4">Oxidoreductase</fullName>
    </submittedName>
</protein>
<proteinExistence type="predicted"/>
<dbReference type="InterPro" id="IPR001155">
    <property type="entry name" value="OxRdtase_FMN_N"/>
</dbReference>
<organism evidence="4">
    <name type="scientific">Halomonas sp. RT37</name>
    <dbReference type="NCBI Taxonomy" id="2950872"/>
    <lineage>
        <taxon>Bacteria</taxon>
        <taxon>Pseudomonadati</taxon>
        <taxon>Pseudomonadota</taxon>
        <taxon>Gammaproteobacteria</taxon>
        <taxon>Oceanospirillales</taxon>
        <taxon>Halomonadaceae</taxon>
        <taxon>Halomonas</taxon>
    </lineage>
</organism>
<dbReference type="InterPro" id="IPR013785">
    <property type="entry name" value="Aldolase_TIM"/>
</dbReference>
<keyword evidence="2" id="KW-0560">Oxidoreductase</keyword>
<gene>
    <name evidence="4" type="ORF">NFG58_15840</name>
</gene>
<evidence type="ECO:0000313" key="4">
    <source>
        <dbReference type="EMBL" id="XBO70081.1"/>
    </source>
</evidence>
<evidence type="ECO:0000256" key="1">
    <source>
        <dbReference type="ARBA" id="ARBA00022630"/>
    </source>
</evidence>
<accession>A0AAU7KEW2</accession>
<dbReference type="GO" id="GO:0016491">
    <property type="term" value="F:oxidoreductase activity"/>
    <property type="evidence" value="ECO:0007669"/>
    <property type="project" value="UniProtKB-KW"/>
</dbReference>
<dbReference type="AlphaFoldDB" id="A0AAU7KEW2"/>
<sequence length="411" mass="43889">MIPSCDTAHDDNDIGPLFSPLTLPCGLVLKNRIAKAAMSDSLGDGTGHPTEAQGRLYERWAQGGVALSLIGEVQGRPDVAEKPGNLVLNEHSDLTAFERLAQRGNQHGSGLWLQLGHAGALAYPPTSVARGPSALDLPGLRCAALSPDEIHALPDQFARTAALARAAGFAGVQVHAAHGFLLSQFLSPLFNRRDDAYGGSITGRRRLLLEVIQAVRDAVGPAFPVAVKLNASDQLEGGLDQEDALEVVKSLDSQPIDLIDISGGTYFPGARSASDTGTAAGSPYFLAFARRARRHTTLPLMLTGGFKTLSQARSAVDEGSVDIVGLARALAIKPELPRHWQQGQSAGPSFPRFDTPPEGGITAWYTMRLTQLAEDRDDESPGSLEQALTDYEARDQTRTLAWCRHFYSTPG</sequence>